<dbReference type="AlphaFoldDB" id="A0A498JKR1"/>
<dbReference type="EMBL" id="RDQH01000333">
    <property type="protein sequence ID" value="RXH94383.1"/>
    <property type="molecule type" value="Genomic_DNA"/>
</dbReference>
<gene>
    <name evidence="1" type="ORF">DVH24_024067</name>
</gene>
<proteinExistence type="predicted"/>
<accession>A0A498JKR1</accession>
<evidence type="ECO:0000313" key="1">
    <source>
        <dbReference type="EMBL" id="RXH94383.1"/>
    </source>
</evidence>
<comment type="caution">
    <text evidence="1">The sequence shown here is derived from an EMBL/GenBank/DDBJ whole genome shotgun (WGS) entry which is preliminary data.</text>
</comment>
<protein>
    <submittedName>
        <fullName evidence="1">Uncharacterized protein</fullName>
    </submittedName>
</protein>
<organism evidence="1 2">
    <name type="scientific">Malus domestica</name>
    <name type="common">Apple</name>
    <name type="synonym">Pyrus malus</name>
    <dbReference type="NCBI Taxonomy" id="3750"/>
    <lineage>
        <taxon>Eukaryota</taxon>
        <taxon>Viridiplantae</taxon>
        <taxon>Streptophyta</taxon>
        <taxon>Embryophyta</taxon>
        <taxon>Tracheophyta</taxon>
        <taxon>Spermatophyta</taxon>
        <taxon>Magnoliopsida</taxon>
        <taxon>eudicotyledons</taxon>
        <taxon>Gunneridae</taxon>
        <taxon>Pentapetalae</taxon>
        <taxon>rosids</taxon>
        <taxon>fabids</taxon>
        <taxon>Rosales</taxon>
        <taxon>Rosaceae</taxon>
        <taxon>Amygdaloideae</taxon>
        <taxon>Maleae</taxon>
        <taxon>Malus</taxon>
    </lineage>
</organism>
<sequence>MGLGRVGWVVVSFGEGLGDGTHVAFERENEQEREGNGGLGDREIVTSKSCFVSIWCLTQIDSALIIDDSTFTKDSTNPKTNKGKARPPLPFIRFHGPMSNEATLIHACVFGVFCKGASQSVCTSRDLGLTEISDAQGVDHLPSAHTW</sequence>
<name>A0A498JKR1_MALDO</name>
<dbReference type="Proteomes" id="UP000290289">
    <property type="component" value="Chromosome 7"/>
</dbReference>
<evidence type="ECO:0000313" key="2">
    <source>
        <dbReference type="Proteomes" id="UP000290289"/>
    </source>
</evidence>
<keyword evidence="2" id="KW-1185">Reference proteome</keyword>
<reference evidence="1 2" key="1">
    <citation type="submission" date="2018-10" db="EMBL/GenBank/DDBJ databases">
        <title>A high-quality apple genome assembly.</title>
        <authorList>
            <person name="Hu J."/>
        </authorList>
    </citation>
    <scope>NUCLEOTIDE SEQUENCE [LARGE SCALE GENOMIC DNA]</scope>
    <source>
        <strain evidence="2">cv. HFTH1</strain>
        <tissue evidence="1">Young leaf</tissue>
    </source>
</reference>